<feature type="compositionally biased region" description="Low complexity" evidence="1">
    <location>
        <begin position="20"/>
        <end position="37"/>
    </location>
</feature>
<dbReference type="AlphaFoldDB" id="A0AAV2MTL3"/>
<dbReference type="Proteomes" id="UP001497482">
    <property type="component" value="Chromosome 9"/>
</dbReference>
<keyword evidence="3" id="KW-1185">Reference proteome</keyword>
<name>A0AAV2MTL3_KNICA</name>
<accession>A0AAV2MTL3</accession>
<dbReference type="EMBL" id="OZ035831">
    <property type="protein sequence ID" value="CAL1616640.1"/>
    <property type="molecule type" value="Genomic_DNA"/>
</dbReference>
<gene>
    <name evidence="2" type="ORF">KC01_LOCUS42354</name>
</gene>
<sequence length="98" mass="10912">MTKGGRCQNRPKTFERTLDPTHPTPDLTTLTLQTPDPYRTHDVTPQTLIPQTPVPTTLIPQVPDPNDPDPTDPDPRTLILQTLTPPDPDPYQTLTPDP</sequence>
<organism evidence="2 3">
    <name type="scientific">Knipowitschia caucasica</name>
    <name type="common">Caucasian dwarf goby</name>
    <name type="synonym">Pomatoschistus caucasicus</name>
    <dbReference type="NCBI Taxonomy" id="637954"/>
    <lineage>
        <taxon>Eukaryota</taxon>
        <taxon>Metazoa</taxon>
        <taxon>Chordata</taxon>
        <taxon>Craniata</taxon>
        <taxon>Vertebrata</taxon>
        <taxon>Euteleostomi</taxon>
        <taxon>Actinopterygii</taxon>
        <taxon>Neopterygii</taxon>
        <taxon>Teleostei</taxon>
        <taxon>Neoteleostei</taxon>
        <taxon>Acanthomorphata</taxon>
        <taxon>Gobiaria</taxon>
        <taxon>Gobiiformes</taxon>
        <taxon>Gobioidei</taxon>
        <taxon>Gobiidae</taxon>
        <taxon>Gobiinae</taxon>
        <taxon>Knipowitschia</taxon>
    </lineage>
</organism>
<feature type="compositionally biased region" description="Polar residues" evidence="1">
    <location>
        <begin position="43"/>
        <end position="59"/>
    </location>
</feature>
<proteinExistence type="predicted"/>
<protein>
    <submittedName>
        <fullName evidence="2">Uncharacterized protein</fullName>
    </submittedName>
</protein>
<evidence type="ECO:0000313" key="3">
    <source>
        <dbReference type="Proteomes" id="UP001497482"/>
    </source>
</evidence>
<feature type="region of interest" description="Disordered" evidence="1">
    <location>
        <begin position="1"/>
        <end position="98"/>
    </location>
</feature>
<reference evidence="2 3" key="1">
    <citation type="submission" date="2024-04" db="EMBL/GenBank/DDBJ databases">
        <authorList>
            <person name="Waldvogel A.-M."/>
            <person name="Schoenle A."/>
        </authorList>
    </citation>
    <scope>NUCLEOTIDE SEQUENCE [LARGE SCALE GENOMIC DNA]</scope>
</reference>
<evidence type="ECO:0000256" key="1">
    <source>
        <dbReference type="SAM" id="MobiDB-lite"/>
    </source>
</evidence>
<evidence type="ECO:0000313" key="2">
    <source>
        <dbReference type="EMBL" id="CAL1616640.1"/>
    </source>
</evidence>